<keyword evidence="3" id="KW-1185">Reference proteome</keyword>
<sequence length="72" mass="8138">MRHSPFMVLVQSLLVLLLIVFTVCAVVHLYRDRADRLRRGEKLQPLMINDVLLCGNAEAAPPKSECMYSASH</sequence>
<proteinExistence type="predicted"/>
<evidence type="ECO:0000256" key="1">
    <source>
        <dbReference type="SAM" id="Phobius"/>
    </source>
</evidence>
<evidence type="ECO:0000313" key="3">
    <source>
        <dbReference type="Proteomes" id="UP001175271"/>
    </source>
</evidence>
<dbReference type="EMBL" id="JAUCMV010000004">
    <property type="protein sequence ID" value="KAK0402903.1"/>
    <property type="molecule type" value="Genomic_DNA"/>
</dbReference>
<organism evidence="2 3">
    <name type="scientific">Steinernema hermaphroditum</name>
    <dbReference type="NCBI Taxonomy" id="289476"/>
    <lineage>
        <taxon>Eukaryota</taxon>
        <taxon>Metazoa</taxon>
        <taxon>Ecdysozoa</taxon>
        <taxon>Nematoda</taxon>
        <taxon>Chromadorea</taxon>
        <taxon>Rhabditida</taxon>
        <taxon>Tylenchina</taxon>
        <taxon>Panagrolaimomorpha</taxon>
        <taxon>Strongyloidoidea</taxon>
        <taxon>Steinernematidae</taxon>
        <taxon>Steinernema</taxon>
    </lineage>
</organism>
<dbReference type="AlphaFoldDB" id="A0AA39LMQ3"/>
<gene>
    <name evidence="2" type="ORF">QR680_016604</name>
</gene>
<dbReference type="Proteomes" id="UP001175271">
    <property type="component" value="Unassembled WGS sequence"/>
</dbReference>
<comment type="caution">
    <text evidence="2">The sequence shown here is derived from an EMBL/GenBank/DDBJ whole genome shotgun (WGS) entry which is preliminary data.</text>
</comment>
<keyword evidence="1" id="KW-0812">Transmembrane</keyword>
<reference evidence="2" key="1">
    <citation type="submission" date="2023-06" db="EMBL/GenBank/DDBJ databases">
        <title>Genomic analysis of the entomopathogenic nematode Steinernema hermaphroditum.</title>
        <authorList>
            <person name="Schwarz E.M."/>
            <person name="Heppert J.K."/>
            <person name="Baniya A."/>
            <person name="Schwartz H.T."/>
            <person name="Tan C.-H."/>
            <person name="Antoshechkin I."/>
            <person name="Sternberg P.W."/>
            <person name="Goodrich-Blair H."/>
            <person name="Dillman A.R."/>
        </authorList>
    </citation>
    <scope>NUCLEOTIDE SEQUENCE</scope>
    <source>
        <strain evidence="2">PS9179</strain>
        <tissue evidence="2">Whole animal</tissue>
    </source>
</reference>
<accession>A0AA39LMQ3</accession>
<protein>
    <submittedName>
        <fullName evidence="2">Uncharacterized protein</fullName>
    </submittedName>
</protein>
<evidence type="ECO:0000313" key="2">
    <source>
        <dbReference type="EMBL" id="KAK0402903.1"/>
    </source>
</evidence>
<feature type="transmembrane region" description="Helical" evidence="1">
    <location>
        <begin position="6"/>
        <end position="30"/>
    </location>
</feature>
<name>A0AA39LMQ3_9BILA</name>
<keyword evidence="1" id="KW-0472">Membrane</keyword>
<keyword evidence="1" id="KW-1133">Transmembrane helix</keyword>